<accession>A0A1V9XRX0</accession>
<name>A0A1V9XRX0_9ACAR</name>
<reference evidence="1 2" key="1">
    <citation type="journal article" date="2017" name="Gigascience">
        <title>Draft genome of the honey bee ectoparasitic mite, Tropilaelaps mercedesae, is shaped by the parasitic life history.</title>
        <authorList>
            <person name="Dong X."/>
            <person name="Armstrong S.D."/>
            <person name="Xia D."/>
            <person name="Makepeace B.L."/>
            <person name="Darby A.C."/>
            <person name="Kadowaki T."/>
        </authorList>
    </citation>
    <scope>NUCLEOTIDE SEQUENCE [LARGE SCALE GENOMIC DNA]</scope>
    <source>
        <strain evidence="1">Wuxi-XJTLU</strain>
    </source>
</reference>
<sequence length="129" mass="14897">MVCRYRIDIHGRFNDRQPTTTTPTKIISQCPRENRISSTPRTPRQLPFVSSGLLRQKTRSMASLRGTVSPISNETGRTTKTEKWLYEIAKQRQIPCPPDKNLTELLATDLQSVQVKMDFKFYLTEIVKI</sequence>
<keyword evidence="2" id="KW-1185">Reference proteome</keyword>
<evidence type="ECO:0000313" key="2">
    <source>
        <dbReference type="Proteomes" id="UP000192247"/>
    </source>
</evidence>
<dbReference type="Proteomes" id="UP000192247">
    <property type="component" value="Unassembled WGS sequence"/>
</dbReference>
<protein>
    <submittedName>
        <fullName evidence="1">Uncharacterized protein</fullName>
    </submittedName>
</protein>
<gene>
    <name evidence="1" type="ORF">BIW11_03117</name>
</gene>
<comment type="caution">
    <text evidence="1">The sequence shown here is derived from an EMBL/GenBank/DDBJ whole genome shotgun (WGS) entry which is preliminary data.</text>
</comment>
<dbReference type="AlphaFoldDB" id="A0A1V9XRX0"/>
<dbReference type="InParanoid" id="A0A1V9XRX0"/>
<dbReference type="EMBL" id="MNPL01005112">
    <property type="protein sequence ID" value="OQR76235.1"/>
    <property type="molecule type" value="Genomic_DNA"/>
</dbReference>
<proteinExistence type="predicted"/>
<evidence type="ECO:0000313" key="1">
    <source>
        <dbReference type="EMBL" id="OQR76235.1"/>
    </source>
</evidence>
<organism evidence="1 2">
    <name type="scientific">Tropilaelaps mercedesae</name>
    <dbReference type="NCBI Taxonomy" id="418985"/>
    <lineage>
        <taxon>Eukaryota</taxon>
        <taxon>Metazoa</taxon>
        <taxon>Ecdysozoa</taxon>
        <taxon>Arthropoda</taxon>
        <taxon>Chelicerata</taxon>
        <taxon>Arachnida</taxon>
        <taxon>Acari</taxon>
        <taxon>Parasitiformes</taxon>
        <taxon>Mesostigmata</taxon>
        <taxon>Gamasina</taxon>
        <taxon>Dermanyssoidea</taxon>
        <taxon>Laelapidae</taxon>
        <taxon>Tropilaelaps</taxon>
    </lineage>
</organism>